<keyword evidence="7 10" id="KW-1133">Transmembrane helix</keyword>
<dbReference type="EMBL" id="JACIEW010000012">
    <property type="protein sequence ID" value="MBB4053911.1"/>
    <property type="molecule type" value="Genomic_DNA"/>
</dbReference>
<protein>
    <recommendedName>
        <fullName evidence="2">cyclic-guanylate-specific phosphodiesterase</fullName>
        <ecNumber evidence="2">3.1.4.52</ecNumber>
    </recommendedName>
</protein>
<evidence type="ECO:0000256" key="3">
    <source>
        <dbReference type="ARBA" id="ARBA00022475"/>
    </source>
</evidence>
<gene>
    <name evidence="12" type="ORF">GGR20_003579</name>
</gene>
<dbReference type="Gene3D" id="3.20.20.450">
    <property type="entry name" value="EAL domain"/>
    <property type="match status" value="1"/>
</dbReference>
<evidence type="ECO:0000256" key="6">
    <source>
        <dbReference type="ARBA" id="ARBA00022801"/>
    </source>
</evidence>
<keyword evidence="6" id="KW-0378">Hydrolase</keyword>
<dbReference type="PANTHER" id="PTHR33121:SF79">
    <property type="entry name" value="CYCLIC DI-GMP PHOSPHODIESTERASE PDED-RELATED"/>
    <property type="match status" value="1"/>
</dbReference>
<keyword evidence="5 10" id="KW-0812">Transmembrane</keyword>
<evidence type="ECO:0000256" key="4">
    <source>
        <dbReference type="ARBA" id="ARBA00022636"/>
    </source>
</evidence>
<dbReference type="AlphaFoldDB" id="A0A7W6IQE4"/>
<dbReference type="Pfam" id="PF12792">
    <property type="entry name" value="CSS-motif"/>
    <property type="match status" value="1"/>
</dbReference>
<dbReference type="PROSITE" id="PS50883">
    <property type="entry name" value="EAL"/>
    <property type="match status" value="1"/>
</dbReference>
<name>A0A7W6IQE4_9HYPH</name>
<evidence type="ECO:0000259" key="11">
    <source>
        <dbReference type="PROSITE" id="PS50883"/>
    </source>
</evidence>
<evidence type="ECO:0000256" key="2">
    <source>
        <dbReference type="ARBA" id="ARBA00012282"/>
    </source>
</evidence>
<accession>A0A7W6IQE4</accession>
<dbReference type="SUPFAM" id="SSF141868">
    <property type="entry name" value="EAL domain-like"/>
    <property type="match status" value="1"/>
</dbReference>
<dbReference type="GO" id="GO:0005886">
    <property type="term" value="C:plasma membrane"/>
    <property type="evidence" value="ECO:0007669"/>
    <property type="project" value="UniProtKB-SubCell"/>
</dbReference>
<keyword evidence="8 10" id="KW-0472">Membrane</keyword>
<keyword evidence="4" id="KW-0973">c-di-GMP</keyword>
<organism evidence="12 13">
    <name type="scientific">Devosia subaequoris</name>
    <dbReference type="NCBI Taxonomy" id="395930"/>
    <lineage>
        <taxon>Bacteria</taxon>
        <taxon>Pseudomonadati</taxon>
        <taxon>Pseudomonadota</taxon>
        <taxon>Alphaproteobacteria</taxon>
        <taxon>Hyphomicrobiales</taxon>
        <taxon>Devosiaceae</taxon>
        <taxon>Devosia</taxon>
    </lineage>
</organism>
<sequence length="537" mass="59287">MNRFIGILIAGTHERGRKIGLWVVAFVALLFGATWIVAEQVSLDMRVETQRSLAGFEQLRANVLSTFEEMDRRLVQPGCSPAFLDELRRIAFLPDGINELLYAPNGRVECSVNSGRLASPEELGAPDFAFQAPDDMAFWVDVDLGFLGLDGITGTLAQRGALAMIVPSQPLPATRPRWMEQELIFRFSDDVWLHRQGEAGLYTQARDATGPALASVFRGVFYEMSCDSGGIHCIASRSYLNQLFALGGATVAVILLLAGVLAAWVAQQLNRIIERYWSFEARFLRRLDQGSVVCAYQPLLNLKEDQVTGCEVLARWRDIDGSIVPPDRFLPIIEKHGLTERFTSMVVAYAYADLTAYMPNGARLQVNFNIFPQDLDASKLVPIFAPFLTKDSPFDVVVEIVETAEISPETAQVEIERLRAAGLKVYIDDFGAGYSSMHNLAALSIDGVKLDRSFAMAPDQSVMATMLDHAIDLAQASGRSLVVEGVETMDRLNALRATGMVDFAQGYVISRPLLIEPFIAHLADHGPRPFTRPRLVA</sequence>
<feature type="transmembrane region" description="Helical" evidence="10">
    <location>
        <begin position="243"/>
        <end position="266"/>
    </location>
</feature>
<evidence type="ECO:0000313" key="12">
    <source>
        <dbReference type="EMBL" id="MBB4053911.1"/>
    </source>
</evidence>
<dbReference type="InterPro" id="IPR024744">
    <property type="entry name" value="CSS-motif_dom"/>
</dbReference>
<feature type="transmembrane region" description="Helical" evidence="10">
    <location>
        <begin position="20"/>
        <end position="38"/>
    </location>
</feature>
<evidence type="ECO:0000256" key="1">
    <source>
        <dbReference type="ARBA" id="ARBA00004651"/>
    </source>
</evidence>
<reference evidence="12 13" key="1">
    <citation type="submission" date="2020-08" db="EMBL/GenBank/DDBJ databases">
        <title>Genomic Encyclopedia of Type Strains, Phase IV (KMG-IV): sequencing the most valuable type-strain genomes for metagenomic binning, comparative biology and taxonomic classification.</title>
        <authorList>
            <person name="Goeker M."/>
        </authorList>
    </citation>
    <scope>NUCLEOTIDE SEQUENCE [LARGE SCALE GENOMIC DNA]</scope>
    <source>
        <strain evidence="12 13">DSM 23447</strain>
    </source>
</reference>
<evidence type="ECO:0000313" key="13">
    <source>
        <dbReference type="Proteomes" id="UP000547011"/>
    </source>
</evidence>
<evidence type="ECO:0000256" key="5">
    <source>
        <dbReference type="ARBA" id="ARBA00022692"/>
    </source>
</evidence>
<keyword evidence="3" id="KW-1003">Cell membrane</keyword>
<keyword evidence="13" id="KW-1185">Reference proteome</keyword>
<feature type="domain" description="EAL" evidence="11">
    <location>
        <begin position="276"/>
        <end position="526"/>
    </location>
</feature>
<proteinExistence type="predicted"/>
<evidence type="ECO:0000256" key="10">
    <source>
        <dbReference type="SAM" id="Phobius"/>
    </source>
</evidence>
<dbReference type="PANTHER" id="PTHR33121">
    <property type="entry name" value="CYCLIC DI-GMP PHOSPHODIESTERASE PDEF"/>
    <property type="match status" value="1"/>
</dbReference>
<dbReference type="EC" id="3.1.4.52" evidence="2"/>
<evidence type="ECO:0000256" key="9">
    <source>
        <dbReference type="ARBA" id="ARBA00034290"/>
    </source>
</evidence>
<dbReference type="CDD" id="cd01948">
    <property type="entry name" value="EAL"/>
    <property type="match status" value="1"/>
</dbReference>
<dbReference type="GO" id="GO:0071111">
    <property type="term" value="F:cyclic-guanylate-specific phosphodiesterase activity"/>
    <property type="evidence" value="ECO:0007669"/>
    <property type="project" value="UniProtKB-EC"/>
</dbReference>
<dbReference type="RefSeq" id="WP_183312659.1">
    <property type="nucleotide sequence ID" value="NZ_JACIEW010000012.1"/>
</dbReference>
<dbReference type="InterPro" id="IPR050706">
    <property type="entry name" value="Cyclic-di-GMP_PDE-like"/>
</dbReference>
<dbReference type="SMART" id="SM00052">
    <property type="entry name" value="EAL"/>
    <property type="match status" value="1"/>
</dbReference>
<comment type="subcellular location">
    <subcellularLocation>
        <location evidence="1">Cell membrane</location>
        <topology evidence="1">Multi-pass membrane protein</topology>
    </subcellularLocation>
</comment>
<comment type="caution">
    <text evidence="12">The sequence shown here is derived from an EMBL/GenBank/DDBJ whole genome shotgun (WGS) entry which is preliminary data.</text>
</comment>
<dbReference type="InterPro" id="IPR035919">
    <property type="entry name" value="EAL_sf"/>
</dbReference>
<comment type="catalytic activity">
    <reaction evidence="9">
        <text>3',3'-c-di-GMP + H2O = 5'-phosphoguanylyl(3'-&gt;5')guanosine + H(+)</text>
        <dbReference type="Rhea" id="RHEA:24902"/>
        <dbReference type="ChEBI" id="CHEBI:15377"/>
        <dbReference type="ChEBI" id="CHEBI:15378"/>
        <dbReference type="ChEBI" id="CHEBI:58754"/>
        <dbReference type="ChEBI" id="CHEBI:58805"/>
        <dbReference type="EC" id="3.1.4.52"/>
    </reaction>
</comment>
<evidence type="ECO:0000256" key="7">
    <source>
        <dbReference type="ARBA" id="ARBA00022989"/>
    </source>
</evidence>
<dbReference type="Pfam" id="PF00563">
    <property type="entry name" value="EAL"/>
    <property type="match status" value="1"/>
</dbReference>
<dbReference type="Proteomes" id="UP000547011">
    <property type="component" value="Unassembled WGS sequence"/>
</dbReference>
<evidence type="ECO:0000256" key="8">
    <source>
        <dbReference type="ARBA" id="ARBA00023136"/>
    </source>
</evidence>
<dbReference type="InterPro" id="IPR001633">
    <property type="entry name" value="EAL_dom"/>
</dbReference>